<dbReference type="Proteomes" id="UP000012073">
    <property type="component" value="Unassembled WGS sequence"/>
</dbReference>
<keyword evidence="2" id="KW-1185">Reference proteome</keyword>
<dbReference type="GeneID" id="17323025"/>
<dbReference type="EMBL" id="HG001732">
    <property type="protein sequence ID" value="CDF35487.1"/>
    <property type="molecule type" value="Genomic_DNA"/>
</dbReference>
<organism evidence="1 2">
    <name type="scientific">Chondrus crispus</name>
    <name type="common">Carrageen Irish moss</name>
    <name type="synonym">Polymorpha crispa</name>
    <dbReference type="NCBI Taxonomy" id="2769"/>
    <lineage>
        <taxon>Eukaryota</taxon>
        <taxon>Rhodophyta</taxon>
        <taxon>Florideophyceae</taxon>
        <taxon>Rhodymeniophycidae</taxon>
        <taxon>Gigartinales</taxon>
        <taxon>Gigartinaceae</taxon>
        <taxon>Chondrus</taxon>
    </lineage>
</organism>
<accession>R7QAG9</accession>
<sequence length="138" mass="15625">MTCPSDSAKSSVDAAQRRRRQFWIAQGAETARLRTLSLDAFLAWMEETRRSGSSSWLRGLLLVMKAQWKCVEATMPGVSLFLRKVFLNYAERPRDFAGEITILHDGMRRAISLRPAVNQVQVGGMLSLWMPIRQGGRI</sequence>
<evidence type="ECO:0000313" key="1">
    <source>
        <dbReference type="EMBL" id="CDF35487.1"/>
    </source>
</evidence>
<evidence type="ECO:0000313" key="2">
    <source>
        <dbReference type="Proteomes" id="UP000012073"/>
    </source>
</evidence>
<reference evidence="2" key="1">
    <citation type="journal article" date="2013" name="Proc. Natl. Acad. Sci. U.S.A.">
        <title>Genome structure and metabolic features in the red seaweed Chondrus crispus shed light on evolution of the Archaeplastida.</title>
        <authorList>
            <person name="Collen J."/>
            <person name="Porcel B."/>
            <person name="Carre W."/>
            <person name="Ball S.G."/>
            <person name="Chaparro C."/>
            <person name="Tonon T."/>
            <person name="Barbeyron T."/>
            <person name="Michel G."/>
            <person name="Noel B."/>
            <person name="Valentin K."/>
            <person name="Elias M."/>
            <person name="Artiguenave F."/>
            <person name="Arun A."/>
            <person name="Aury J.M."/>
            <person name="Barbosa-Neto J.F."/>
            <person name="Bothwell J.H."/>
            <person name="Bouget F.Y."/>
            <person name="Brillet L."/>
            <person name="Cabello-Hurtado F."/>
            <person name="Capella-Gutierrez S."/>
            <person name="Charrier B."/>
            <person name="Cladiere L."/>
            <person name="Cock J.M."/>
            <person name="Coelho S.M."/>
            <person name="Colleoni C."/>
            <person name="Czjzek M."/>
            <person name="Da Silva C."/>
            <person name="Delage L."/>
            <person name="Denoeud F."/>
            <person name="Deschamps P."/>
            <person name="Dittami S.M."/>
            <person name="Gabaldon T."/>
            <person name="Gachon C.M."/>
            <person name="Groisillier A."/>
            <person name="Herve C."/>
            <person name="Jabbari K."/>
            <person name="Katinka M."/>
            <person name="Kloareg B."/>
            <person name="Kowalczyk N."/>
            <person name="Labadie K."/>
            <person name="Leblanc C."/>
            <person name="Lopez P.J."/>
            <person name="McLachlan D.H."/>
            <person name="Meslet-Cladiere L."/>
            <person name="Moustafa A."/>
            <person name="Nehr Z."/>
            <person name="Nyvall Collen P."/>
            <person name="Panaud O."/>
            <person name="Partensky F."/>
            <person name="Poulain J."/>
            <person name="Rensing S.A."/>
            <person name="Rousvoal S."/>
            <person name="Samson G."/>
            <person name="Symeonidi A."/>
            <person name="Weissenbach J."/>
            <person name="Zambounis A."/>
            <person name="Wincker P."/>
            <person name="Boyen C."/>
        </authorList>
    </citation>
    <scope>NUCLEOTIDE SEQUENCE [LARGE SCALE GENOMIC DNA]</scope>
    <source>
        <strain evidence="2">cv. Stackhouse</strain>
    </source>
</reference>
<proteinExistence type="predicted"/>
<name>R7QAG9_CHOCR</name>
<protein>
    <submittedName>
        <fullName evidence="1">Uncharacterized protein</fullName>
    </submittedName>
</protein>
<dbReference type="KEGG" id="ccp:CHC_T00003992001"/>
<gene>
    <name evidence="1" type="ORF">CHC_T00003992001</name>
</gene>
<dbReference type="Gramene" id="CDF35487">
    <property type="protein sequence ID" value="CDF35487"/>
    <property type="gene ID" value="CHC_T00003992001"/>
</dbReference>
<dbReference type="RefSeq" id="XP_005715306.1">
    <property type="nucleotide sequence ID" value="XM_005715249.1"/>
</dbReference>
<dbReference type="AlphaFoldDB" id="R7QAG9"/>